<proteinExistence type="predicted"/>
<evidence type="ECO:0000256" key="3">
    <source>
        <dbReference type="ARBA" id="ARBA00023125"/>
    </source>
</evidence>
<name>A0AAU8EPA0_9MICC</name>
<dbReference type="Gene3D" id="1.10.357.10">
    <property type="entry name" value="Tetracycline Repressor, domain 2"/>
    <property type="match status" value="1"/>
</dbReference>
<gene>
    <name evidence="7" type="ORF">ABRP34_16540</name>
</gene>
<evidence type="ECO:0000256" key="2">
    <source>
        <dbReference type="ARBA" id="ARBA00023015"/>
    </source>
</evidence>
<reference evidence="7" key="1">
    <citation type="submission" date="2024-06" db="EMBL/GenBank/DDBJ databases">
        <title>Biodegradation of dimethachlon by Arthrobacter sp. K5: mechanistic insights and ecological implications.</title>
        <authorList>
            <person name="Hu S."/>
            <person name="Lu P."/>
        </authorList>
    </citation>
    <scope>NUCLEOTIDE SEQUENCE</scope>
    <source>
        <strain evidence="7">K5</strain>
    </source>
</reference>
<dbReference type="RefSeq" id="WP_353711026.1">
    <property type="nucleotide sequence ID" value="NZ_CP159279.1"/>
</dbReference>
<dbReference type="GO" id="GO:0045892">
    <property type="term" value="P:negative regulation of DNA-templated transcription"/>
    <property type="evidence" value="ECO:0007669"/>
    <property type="project" value="InterPro"/>
</dbReference>
<dbReference type="GO" id="GO:0046677">
    <property type="term" value="P:response to antibiotic"/>
    <property type="evidence" value="ECO:0007669"/>
    <property type="project" value="InterPro"/>
</dbReference>
<dbReference type="InterPro" id="IPR001647">
    <property type="entry name" value="HTH_TetR"/>
</dbReference>
<keyword evidence="1" id="KW-0678">Repressor</keyword>
<keyword evidence="2" id="KW-0805">Transcription regulation</keyword>
<dbReference type="EMBL" id="CP159279">
    <property type="protein sequence ID" value="XCH10429.1"/>
    <property type="molecule type" value="Genomic_DNA"/>
</dbReference>
<evidence type="ECO:0000256" key="1">
    <source>
        <dbReference type="ARBA" id="ARBA00022491"/>
    </source>
</evidence>
<dbReference type="SUPFAM" id="SSF48498">
    <property type="entry name" value="Tetracyclin repressor-like, C-terminal domain"/>
    <property type="match status" value="1"/>
</dbReference>
<sequence length="207" mass="22202">MGRPLLPLISVEALTTAALELVDESGDFSFPKLAKKIGVSQSSIYNHVSGRDEILELLRHRIITEEPYPPVDHSEWEGALRVLIRAYRDAFARHPRLAPLLVLQSITDPAVIGLYEDLALALESAGFSGRDVVAAISTIDSFALGAALDLAAPEVVWDPPAEGYPTLKRALGNAGPSEERGGHAFDFGLEVVIGGLRAKLGGQETRA</sequence>
<evidence type="ECO:0000313" key="7">
    <source>
        <dbReference type="EMBL" id="XCH10429.1"/>
    </source>
</evidence>
<dbReference type="PROSITE" id="PS50977">
    <property type="entry name" value="HTH_TETR_2"/>
    <property type="match status" value="1"/>
</dbReference>
<dbReference type="Pfam" id="PF02909">
    <property type="entry name" value="TetR_C_1"/>
    <property type="match status" value="1"/>
</dbReference>
<dbReference type="PRINTS" id="PR00400">
    <property type="entry name" value="TETREPRESSOR"/>
</dbReference>
<keyword evidence="3 5" id="KW-0238">DNA-binding</keyword>
<dbReference type="InterPro" id="IPR003012">
    <property type="entry name" value="Tet_transcr_reg_TetR"/>
</dbReference>
<keyword evidence="4" id="KW-0804">Transcription</keyword>
<dbReference type="InterPro" id="IPR004111">
    <property type="entry name" value="Repressor_TetR_C"/>
</dbReference>
<feature type="domain" description="HTH tetR-type" evidence="6">
    <location>
        <begin position="8"/>
        <end position="66"/>
    </location>
</feature>
<dbReference type="AlphaFoldDB" id="A0AAU8EPA0"/>
<evidence type="ECO:0000259" key="6">
    <source>
        <dbReference type="PROSITE" id="PS50977"/>
    </source>
</evidence>
<evidence type="ECO:0000256" key="5">
    <source>
        <dbReference type="PROSITE-ProRule" id="PRU00335"/>
    </source>
</evidence>
<dbReference type="SUPFAM" id="SSF46689">
    <property type="entry name" value="Homeodomain-like"/>
    <property type="match status" value="1"/>
</dbReference>
<feature type="DNA-binding region" description="H-T-H motif" evidence="5">
    <location>
        <begin position="29"/>
        <end position="48"/>
    </location>
</feature>
<accession>A0AAU8EPA0</accession>
<dbReference type="InterPro" id="IPR009057">
    <property type="entry name" value="Homeodomain-like_sf"/>
</dbReference>
<dbReference type="InterPro" id="IPR036271">
    <property type="entry name" value="Tet_transcr_reg_TetR-rel_C_sf"/>
</dbReference>
<evidence type="ECO:0000256" key="4">
    <source>
        <dbReference type="ARBA" id="ARBA00023163"/>
    </source>
</evidence>
<organism evidence="7">
    <name type="scientific">Arthrobacter sp. K5</name>
    <dbReference type="NCBI Taxonomy" id="2839623"/>
    <lineage>
        <taxon>Bacteria</taxon>
        <taxon>Bacillati</taxon>
        <taxon>Actinomycetota</taxon>
        <taxon>Actinomycetes</taxon>
        <taxon>Micrococcales</taxon>
        <taxon>Micrococcaceae</taxon>
        <taxon>Arthrobacter</taxon>
    </lineage>
</organism>
<dbReference type="GO" id="GO:0003677">
    <property type="term" value="F:DNA binding"/>
    <property type="evidence" value="ECO:0007669"/>
    <property type="project" value="UniProtKB-UniRule"/>
</dbReference>
<protein>
    <submittedName>
        <fullName evidence="7">TetR/AcrR family transcriptional regulator C-terminal domain-containing protein</fullName>
    </submittedName>
</protein>